<dbReference type="EMBL" id="CP013015">
    <property type="protein sequence ID" value="AMM42151.1"/>
    <property type="molecule type" value="Genomic_DNA"/>
</dbReference>
<keyword evidence="2" id="KW-0167">Capsid protein</keyword>
<dbReference type="KEGG" id="daw:HS1_002369"/>
<dbReference type="SUPFAM" id="SSF51126">
    <property type="entry name" value="Pectin lyase-like"/>
    <property type="match status" value="1"/>
</dbReference>
<protein>
    <submittedName>
        <fullName evidence="2">Spore coat protein H</fullName>
    </submittedName>
</protein>
<dbReference type="Proteomes" id="UP000070560">
    <property type="component" value="Chromosome"/>
</dbReference>
<gene>
    <name evidence="2" type="ORF">HS1_002369</name>
</gene>
<feature type="signal peptide" evidence="1">
    <location>
        <begin position="1"/>
        <end position="23"/>
    </location>
</feature>
<keyword evidence="1" id="KW-0732">Signal</keyword>
<reference evidence="2 3" key="1">
    <citation type="submission" date="2015-10" db="EMBL/GenBank/DDBJ databases">
        <title>Candidatus Desulfofervidus auxilii, a hydrogenotrophic sulfate-reducing bacterium involved in the thermophilic anaerobic oxidation of methane.</title>
        <authorList>
            <person name="Krukenberg V."/>
            <person name="Richter M."/>
            <person name="Wegener G."/>
        </authorList>
    </citation>
    <scope>NUCLEOTIDE SEQUENCE [LARGE SCALE GENOMIC DNA]</scope>
    <source>
        <strain evidence="2 3">HS1</strain>
    </source>
</reference>
<accession>A0A7U4TJ34</accession>
<evidence type="ECO:0000256" key="1">
    <source>
        <dbReference type="SAM" id="SignalP"/>
    </source>
</evidence>
<evidence type="ECO:0000313" key="2">
    <source>
        <dbReference type="EMBL" id="AMM42151.1"/>
    </source>
</evidence>
<keyword evidence="3" id="KW-1185">Reference proteome</keyword>
<keyword evidence="2" id="KW-0946">Virion</keyword>
<dbReference type="InterPro" id="IPR011050">
    <property type="entry name" value="Pectin_lyase_fold/virulence"/>
</dbReference>
<dbReference type="AlphaFoldDB" id="A0A7U4TJ34"/>
<evidence type="ECO:0000313" key="3">
    <source>
        <dbReference type="Proteomes" id="UP000070560"/>
    </source>
</evidence>
<proteinExistence type="predicted"/>
<sequence length="434" mass="46914">MQKKFICLSIVALMLLFASVARAGTFNVSEITGFQDPLTTAQSNGKNDTIDGNCHTLNGQSLVQIMNINTDTSNEGGACVGTYDDSATAQIYNNIIYDNTANAGGDALYVESDGDGNGTGSTIALFNNNLGPDKHNRDNNITSAPMLVDPENGDFHLQSDSLCTDAGNNSAPGIPDTDFEEDPRIVGVALDIAADEYSEPPVPIPDIKANGSDEPITLNQSDTLTITVSLNNNDLTENADWWLAADTPFGLYFYTFDGWTTDWVPAYQGPLFYLDSYEVLNIPVLGLPAGTYTFYFGVDTNMDGNVTWESVYYDTVVVNVIEYISDFSGTWEGSWHSTWFPEYSGSVSITISQVSNNLSADVTVTNTDFGTITANLSGTVNGNTFELSGEWSGGGYSGRLDINGTLSGNTITGNYDLYVDNLVYYDHGTFILER</sequence>
<name>A0A7U4TJ34_DESA2</name>
<organism evidence="2 3">
    <name type="scientific">Desulfofervidus auxilii</name>
    <dbReference type="NCBI Taxonomy" id="1621989"/>
    <lineage>
        <taxon>Bacteria</taxon>
        <taxon>Pseudomonadati</taxon>
        <taxon>Thermodesulfobacteriota</taxon>
        <taxon>Candidatus Desulfofervidia</taxon>
        <taxon>Candidatus Desulfofervidales</taxon>
        <taxon>Candidatus Desulfofervidaceae</taxon>
        <taxon>Candidatus Desulfofervidus</taxon>
    </lineage>
</organism>
<feature type="chain" id="PRO_5031142598" evidence="1">
    <location>
        <begin position="24"/>
        <end position="434"/>
    </location>
</feature>